<sequence length="107" mass="12307">MDFSRLKIACGSWMTTVPLPVGTLFCVLVPSTFHFFPIIHHTFTILGRDHITVCIPNMDDHVFIMYYAQYTFVFGIVIPFFLMAVCYILLVWHSRSKLGTEEVTVTV</sequence>
<dbReference type="AlphaFoldDB" id="A0A368HDA7"/>
<dbReference type="EMBL" id="JOJR01000002">
    <property type="protein sequence ID" value="RCN53317.1"/>
    <property type="molecule type" value="Genomic_DNA"/>
</dbReference>
<protein>
    <submittedName>
        <fullName evidence="2">Uncharacterized protein</fullName>
    </submittedName>
</protein>
<keyword evidence="1" id="KW-0812">Transmembrane</keyword>
<dbReference type="STRING" id="29170.A0A368HDA7"/>
<evidence type="ECO:0000313" key="3">
    <source>
        <dbReference type="Proteomes" id="UP000252519"/>
    </source>
</evidence>
<dbReference type="OrthoDB" id="6076970at2759"/>
<dbReference type="Proteomes" id="UP000252519">
    <property type="component" value="Unassembled WGS sequence"/>
</dbReference>
<feature type="transmembrane region" description="Helical" evidence="1">
    <location>
        <begin position="12"/>
        <end position="36"/>
    </location>
</feature>
<gene>
    <name evidence="2" type="ORF">ANCCAN_00379</name>
</gene>
<feature type="transmembrane region" description="Helical" evidence="1">
    <location>
        <begin position="67"/>
        <end position="90"/>
    </location>
</feature>
<organism evidence="2 3">
    <name type="scientific">Ancylostoma caninum</name>
    <name type="common">Dog hookworm</name>
    <dbReference type="NCBI Taxonomy" id="29170"/>
    <lineage>
        <taxon>Eukaryota</taxon>
        <taxon>Metazoa</taxon>
        <taxon>Ecdysozoa</taxon>
        <taxon>Nematoda</taxon>
        <taxon>Chromadorea</taxon>
        <taxon>Rhabditida</taxon>
        <taxon>Rhabditina</taxon>
        <taxon>Rhabditomorpha</taxon>
        <taxon>Strongyloidea</taxon>
        <taxon>Ancylostomatidae</taxon>
        <taxon>Ancylostomatinae</taxon>
        <taxon>Ancylostoma</taxon>
    </lineage>
</organism>
<reference evidence="2 3" key="1">
    <citation type="submission" date="2014-10" db="EMBL/GenBank/DDBJ databases">
        <title>Draft genome of the hookworm Ancylostoma caninum.</title>
        <authorList>
            <person name="Mitreva M."/>
        </authorList>
    </citation>
    <scope>NUCLEOTIDE SEQUENCE [LARGE SCALE GENOMIC DNA]</scope>
    <source>
        <strain evidence="2 3">Baltimore</strain>
    </source>
</reference>
<keyword evidence="3" id="KW-1185">Reference proteome</keyword>
<evidence type="ECO:0000313" key="2">
    <source>
        <dbReference type="EMBL" id="RCN53317.1"/>
    </source>
</evidence>
<keyword evidence="1" id="KW-1133">Transmembrane helix</keyword>
<comment type="caution">
    <text evidence="2">The sequence shown here is derived from an EMBL/GenBank/DDBJ whole genome shotgun (WGS) entry which is preliminary data.</text>
</comment>
<dbReference type="SUPFAM" id="SSF81321">
    <property type="entry name" value="Family A G protein-coupled receptor-like"/>
    <property type="match status" value="1"/>
</dbReference>
<dbReference type="Gene3D" id="1.20.1070.10">
    <property type="entry name" value="Rhodopsin 7-helix transmembrane proteins"/>
    <property type="match status" value="1"/>
</dbReference>
<proteinExistence type="predicted"/>
<evidence type="ECO:0000256" key="1">
    <source>
        <dbReference type="SAM" id="Phobius"/>
    </source>
</evidence>
<keyword evidence="1" id="KW-0472">Membrane</keyword>
<name>A0A368HDA7_ANCCA</name>
<accession>A0A368HDA7</accession>